<dbReference type="GO" id="GO:0043424">
    <property type="term" value="F:protein histidine kinase binding"/>
    <property type="evidence" value="ECO:0007669"/>
    <property type="project" value="InterPro"/>
</dbReference>
<accession>A0A0B0H8H8</accession>
<dbReference type="OrthoDB" id="9131849at2"/>
<comment type="caution">
    <text evidence="4">The sequence shown here is derived from an EMBL/GenBank/DDBJ whole genome shotgun (WGS) entry which is preliminary data.</text>
</comment>
<reference evidence="5 7" key="2">
    <citation type="submission" date="2016-11" db="EMBL/GenBank/DDBJ databases">
        <title>Mixed transmission modes and dynamic genome evolution in an obligate animal-bacterial symbiosis.</title>
        <authorList>
            <person name="Russell S.L."/>
            <person name="Corbett-Detig R.B."/>
            <person name="Cavanaugh C.M."/>
        </authorList>
    </citation>
    <scope>NUCLEOTIDE SEQUENCE [LARGE SCALE GENOMIC DNA]</scope>
    <source>
        <strain evidence="5">MA-KB16</strain>
    </source>
</reference>
<protein>
    <submittedName>
        <fullName evidence="4">HPt domain-containing protein</fullName>
    </submittedName>
</protein>
<name>A0A0B0H8H8_SOVGS</name>
<dbReference type="GO" id="GO:0009927">
    <property type="term" value="F:histidine phosphotransfer kinase activity"/>
    <property type="evidence" value="ECO:0007669"/>
    <property type="project" value="InterPro"/>
</dbReference>
<dbReference type="SMART" id="SM00073">
    <property type="entry name" value="HPT"/>
    <property type="match status" value="1"/>
</dbReference>
<evidence type="ECO:0000256" key="1">
    <source>
        <dbReference type="ARBA" id="ARBA00023012"/>
    </source>
</evidence>
<dbReference type="GeneID" id="86992193"/>
<gene>
    <name evidence="5" type="ORF">BOV88_09170</name>
    <name evidence="4" type="ORF">JV46_04410</name>
</gene>
<sequence>MSEERVDISMLTSLVGDNRMMHCKLFESFTKSTPQIIEDIKQAHERHDVDAVRQHAHKMKSSSRSMGASQLADLCEGLEKAGKESQWDQINSLVSQLDDNYSAVASWIETYCSA</sequence>
<dbReference type="GO" id="GO:0005737">
    <property type="term" value="C:cytoplasm"/>
    <property type="evidence" value="ECO:0007669"/>
    <property type="project" value="TreeGrafter"/>
</dbReference>
<keyword evidence="1" id="KW-0902">Two-component regulatory system</keyword>
<evidence type="ECO:0000313" key="7">
    <source>
        <dbReference type="Proteomes" id="UP000190962"/>
    </source>
</evidence>
<feature type="modified residue" description="Phosphohistidine" evidence="2">
    <location>
        <position position="57"/>
    </location>
</feature>
<organism evidence="4 6">
    <name type="scientific">Solemya velum gill symbiont</name>
    <dbReference type="NCBI Taxonomy" id="2340"/>
    <lineage>
        <taxon>Bacteria</taxon>
        <taxon>Pseudomonadati</taxon>
        <taxon>Pseudomonadota</taxon>
        <taxon>Gammaproteobacteria</taxon>
        <taxon>sulfur-oxidizing symbionts</taxon>
    </lineage>
</organism>
<dbReference type="PANTHER" id="PTHR28242:SF52">
    <property type="entry name" value="PHOSPHORELAY INTERMEDIATE PROTEIN YPD1"/>
    <property type="match status" value="1"/>
</dbReference>
<dbReference type="RefSeq" id="WP_043117183.1">
    <property type="nucleotide sequence ID" value="NZ_JRAA01000002.1"/>
</dbReference>
<proteinExistence type="predicted"/>
<reference evidence="4 6" key="1">
    <citation type="journal article" date="2014" name="BMC Genomics">
        <title>The genome of the intracellular bacterium of the coastal bivalve, Solemya velum: a blueprint for thriving in and out of symbiosis.</title>
        <authorList>
            <person name="Dmytrenko O."/>
            <person name="Russell S.L."/>
            <person name="Loo W.T."/>
            <person name="Fontanez K.M."/>
            <person name="Liao L."/>
            <person name="Roeselers G."/>
            <person name="Sharma R."/>
            <person name="Stewart F.J."/>
            <person name="Newton I.L."/>
            <person name="Woyke T."/>
            <person name="Wu D."/>
            <person name="Lang J.M."/>
            <person name="Eisen J.A."/>
            <person name="Cavanaugh C.M."/>
        </authorList>
    </citation>
    <scope>NUCLEOTIDE SEQUENCE [LARGE SCALE GENOMIC DNA]</scope>
    <source>
        <strain evidence="4 6">WH</strain>
    </source>
</reference>
<evidence type="ECO:0000313" key="5">
    <source>
        <dbReference type="EMBL" id="OOY34613.1"/>
    </source>
</evidence>
<dbReference type="STRING" id="2340.JV46_04410"/>
<dbReference type="AlphaFoldDB" id="A0A0B0H8H8"/>
<evidence type="ECO:0000313" key="4">
    <source>
        <dbReference type="EMBL" id="KHF24952.1"/>
    </source>
</evidence>
<keyword evidence="2" id="KW-0597">Phosphoprotein</keyword>
<evidence type="ECO:0000256" key="2">
    <source>
        <dbReference type="PROSITE-ProRule" id="PRU00110"/>
    </source>
</evidence>
<dbReference type="InterPro" id="IPR045871">
    <property type="entry name" value="AHP1-5/YPD1"/>
</dbReference>
<dbReference type="Pfam" id="PF01627">
    <property type="entry name" value="Hpt"/>
    <property type="match status" value="1"/>
</dbReference>
<dbReference type="eggNOG" id="COG2198">
    <property type="taxonomic scope" value="Bacteria"/>
</dbReference>
<dbReference type="EMBL" id="MPNX01000013">
    <property type="protein sequence ID" value="OOY34613.1"/>
    <property type="molecule type" value="Genomic_DNA"/>
</dbReference>
<evidence type="ECO:0000259" key="3">
    <source>
        <dbReference type="PROSITE" id="PS50894"/>
    </source>
</evidence>
<dbReference type="EMBL" id="JRAA01000002">
    <property type="protein sequence ID" value="KHF24952.1"/>
    <property type="molecule type" value="Genomic_DNA"/>
</dbReference>
<dbReference type="InterPro" id="IPR008207">
    <property type="entry name" value="Sig_transdc_His_kin_Hpt_dom"/>
</dbReference>
<dbReference type="CDD" id="cd00088">
    <property type="entry name" value="HPT"/>
    <property type="match status" value="1"/>
</dbReference>
<keyword evidence="6" id="KW-1185">Reference proteome</keyword>
<evidence type="ECO:0000313" key="6">
    <source>
        <dbReference type="Proteomes" id="UP000030856"/>
    </source>
</evidence>
<dbReference type="SUPFAM" id="SSF47226">
    <property type="entry name" value="Histidine-containing phosphotransfer domain, HPT domain"/>
    <property type="match status" value="1"/>
</dbReference>
<dbReference type="Proteomes" id="UP000190962">
    <property type="component" value="Unassembled WGS sequence"/>
</dbReference>
<dbReference type="PANTHER" id="PTHR28242">
    <property type="entry name" value="PHOSPHORELAY INTERMEDIATE PROTEIN YPD1"/>
    <property type="match status" value="1"/>
</dbReference>
<dbReference type="GO" id="GO:0000160">
    <property type="term" value="P:phosphorelay signal transduction system"/>
    <property type="evidence" value="ECO:0007669"/>
    <property type="project" value="UniProtKB-KW"/>
</dbReference>
<feature type="domain" description="HPt" evidence="3">
    <location>
        <begin position="18"/>
        <end position="111"/>
    </location>
</feature>
<dbReference type="PROSITE" id="PS50894">
    <property type="entry name" value="HPT"/>
    <property type="match status" value="1"/>
</dbReference>
<dbReference type="Proteomes" id="UP000030856">
    <property type="component" value="Unassembled WGS sequence"/>
</dbReference>
<dbReference type="Gene3D" id="1.20.120.160">
    <property type="entry name" value="HPT domain"/>
    <property type="match status" value="1"/>
</dbReference>
<dbReference type="InterPro" id="IPR036641">
    <property type="entry name" value="HPT_dom_sf"/>
</dbReference>